<keyword evidence="4" id="KW-0677">Repeat</keyword>
<evidence type="ECO:0000256" key="5">
    <source>
        <dbReference type="ARBA" id="ARBA00023157"/>
    </source>
</evidence>
<evidence type="ECO:0000313" key="6">
    <source>
        <dbReference type="Ensembl" id="ENSAPEP00000007519.1"/>
    </source>
</evidence>
<dbReference type="Ensembl" id="ENSAPET00000007736.1">
    <property type="protein sequence ID" value="ENSAPEP00000007519.1"/>
    <property type="gene ID" value="ENSAPEG00000005408.1"/>
</dbReference>
<dbReference type="InterPro" id="IPR036383">
    <property type="entry name" value="TSP1_rpt_sf"/>
</dbReference>
<organism evidence="6 7">
    <name type="scientific">Amphiprion percula</name>
    <name type="common">Orange clownfish</name>
    <name type="synonym">Lutjanus percula</name>
    <dbReference type="NCBI Taxonomy" id="161767"/>
    <lineage>
        <taxon>Eukaryota</taxon>
        <taxon>Metazoa</taxon>
        <taxon>Chordata</taxon>
        <taxon>Craniata</taxon>
        <taxon>Vertebrata</taxon>
        <taxon>Euteleostomi</taxon>
        <taxon>Actinopterygii</taxon>
        <taxon>Neopterygii</taxon>
        <taxon>Teleostei</taxon>
        <taxon>Neoteleostei</taxon>
        <taxon>Acanthomorphata</taxon>
        <taxon>Ovalentaria</taxon>
        <taxon>Pomacentridae</taxon>
        <taxon>Amphiprion</taxon>
    </lineage>
</organism>
<name>A0A3P8S7B0_AMPPE</name>
<dbReference type="InterPro" id="IPR052065">
    <property type="entry name" value="Compl_asym_regulator"/>
</dbReference>
<dbReference type="Gene3D" id="2.20.100.10">
    <property type="entry name" value="Thrombospondin type-1 (TSP1) repeat"/>
    <property type="match status" value="2"/>
</dbReference>
<keyword evidence="3" id="KW-0732">Signal</keyword>
<dbReference type="FunFam" id="2.20.100.10:FF:000007">
    <property type="entry name" value="Thrombospondin 1"/>
    <property type="match status" value="2"/>
</dbReference>
<evidence type="ECO:0000256" key="4">
    <source>
        <dbReference type="ARBA" id="ARBA00022737"/>
    </source>
</evidence>
<sequence length="258" mass="28202">MQTPCRQIPGRDANWGSSSCEVTVLTTEQLCSPGYFMYRLIILLVIKSNSTSFVMTYVKVKLAPVFHGSSVVHFLAGNWGSWLPWSPCSETCGKGMQSRIRLCNNPPPAFDGPQCEGTDTQTQVCKERPCPVDGKWLSWVSWGACSVSCGGGTRQRTRLCASPTPQHGGRQCEGDSTQLSRCNTQACPGKACHKSAVSVCGSLYTCEQTPPPCRHQIWLLIGGLSCQSQTPPSRSQRQIQKNCVKTSSVRTVRHVPAF</sequence>
<reference evidence="6" key="3">
    <citation type="submission" date="2025-09" db="UniProtKB">
        <authorList>
            <consortium name="Ensembl"/>
        </authorList>
    </citation>
    <scope>IDENTIFICATION</scope>
</reference>
<comment type="subcellular location">
    <subcellularLocation>
        <location evidence="1">Secreted</location>
    </subcellularLocation>
</comment>
<evidence type="ECO:0000313" key="7">
    <source>
        <dbReference type="Proteomes" id="UP000265080"/>
    </source>
</evidence>
<dbReference type="PANTHER" id="PTHR22906:SF43">
    <property type="entry name" value="PROPERDIN"/>
    <property type="match status" value="1"/>
</dbReference>
<dbReference type="SUPFAM" id="SSF82895">
    <property type="entry name" value="TSP-1 type 1 repeat"/>
    <property type="match status" value="2"/>
</dbReference>
<dbReference type="PRINTS" id="PR01705">
    <property type="entry name" value="TSP1REPEAT"/>
</dbReference>
<evidence type="ECO:0000256" key="2">
    <source>
        <dbReference type="ARBA" id="ARBA00022525"/>
    </source>
</evidence>
<dbReference type="PANTHER" id="PTHR22906">
    <property type="entry name" value="PROPERDIN"/>
    <property type="match status" value="1"/>
</dbReference>
<reference evidence="6 7" key="1">
    <citation type="submission" date="2018-03" db="EMBL/GenBank/DDBJ databases">
        <title>Finding Nemo's genes: A chromosome-scale reference assembly of the genome of the orange clownfish Amphiprion percula.</title>
        <authorList>
            <person name="Lehmann R."/>
        </authorList>
    </citation>
    <scope>NUCLEOTIDE SEQUENCE</scope>
</reference>
<keyword evidence="7" id="KW-1185">Reference proteome</keyword>
<dbReference type="Pfam" id="PF00090">
    <property type="entry name" value="TSP_1"/>
    <property type="match status" value="2"/>
</dbReference>
<dbReference type="InterPro" id="IPR000884">
    <property type="entry name" value="TSP1_rpt"/>
</dbReference>
<dbReference type="AlphaFoldDB" id="A0A3P8S7B0"/>
<evidence type="ECO:0000256" key="1">
    <source>
        <dbReference type="ARBA" id="ARBA00004613"/>
    </source>
</evidence>
<reference evidence="6" key="2">
    <citation type="submission" date="2025-08" db="UniProtKB">
        <authorList>
            <consortium name="Ensembl"/>
        </authorList>
    </citation>
    <scope>IDENTIFICATION</scope>
</reference>
<keyword evidence="5" id="KW-1015">Disulfide bond</keyword>
<dbReference type="GeneTree" id="ENSGT00940000154614"/>
<keyword evidence="2" id="KW-0964">Secreted</keyword>
<evidence type="ECO:0000256" key="3">
    <source>
        <dbReference type="ARBA" id="ARBA00022729"/>
    </source>
</evidence>
<dbReference type="Proteomes" id="UP000265080">
    <property type="component" value="Chromosome 2"/>
</dbReference>
<accession>A0A3P8S7B0</accession>
<dbReference type="SMART" id="SM00209">
    <property type="entry name" value="TSP1"/>
    <property type="match status" value="2"/>
</dbReference>
<protein>
    <submittedName>
        <fullName evidence="6">Uncharacterized protein</fullName>
    </submittedName>
</protein>
<dbReference type="PROSITE" id="PS50092">
    <property type="entry name" value="TSP1"/>
    <property type="match status" value="2"/>
</dbReference>
<proteinExistence type="predicted"/>